<dbReference type="InterPro" id="IPR033424">
    <property type="entry name" value="MASE4"/>
</dbReference>
<keyword evidence="6" id="KW-0472">Membrane</keyword>
<evidence type="ECO:0000256" key="5">
    <source>
        <dbReference type="ARBA" id="ARBA00034247"/>
    </source>
</evidence>
<evidence type="ECO:0000259" key="7">
    <source>
        <dbReference type="PROSITE" id="PS50887"/>
    </source>
</evidence>
<keyword evidence="9" id="KW-1185">Reference proteome</keyword>
<evidence type="ECO:0000256" key="6">
    <source>
        <dbReference type="SAM" id="Phobius"/>
    </source>
</evidence>
<dbReference type="Proteomes" id="UP001350972">
    <property type="component" value="Chromosome"/>
</dbReference>
<keyword evidence="4" id="KW-0342">GTP-binding</keyword>
<dbReference type="InterPro" id="IPR050469">
    <property type="entry name" value="Diguanylate_Cyclase"/>
</dbReference>
<dbReference type="EC" id="2.7.7.65" evidence="3"/>
<dbReference type="SMART" id="SM00267">
    <property type="entry name" value="GGDEF"/>
    <property type="match status" value="1"/>
</dbReference>
<dbReference type="NCBIfam" id="TIGR00254">
    <property type="entry name" value="GGDEF"/>
    <property type="match status" value="1"/>
</dbReference>
<dbReference type="EMBL" id="CP145163">
    <property type="protein sequence ID" value="WWC13947.1"/>
    <property type="molecule type" value="Genomic_DNA"/>
</dbReference>
<evidence type="ECO:0000256" key="3">
    <source>
        <dbReference type="ARBA" id="ARBA00012528"/>
    </source>
</evidence>
<feature type="domain" description="GGDEF" evidence="7">
    <location>
        <begin position="319"/>
        <end position="449"/>
    </location>
</feature>
<evidence type="ECO:0000256" key="2">
    <source>
        <dbReference type="ARBA" id="ARBA00004665"/>
    </source>
</evidence>
<dbReference type="InterPro" id="IPR029787">
    <property type="entry name" value="Nucleotide_cyclase"/>
</dbReference>
<organism evidence="8 9">
    <name type="scientific">Raoultella ornithinolytica</name>
    <name type="common">Klebsiella ornithinolytica</name>
    <dbReference type="NCBI Taxonomy" id="54291"/>
    <lineage>
        <taxon>Bacteria</taxon>
        <taxon>Pseudomonadati</taxon>
        <taxon>Pseudomonadota</taxon>
        <taxon>Gammaproteobacteria</taxon>
        <taxon>Enterobacterales</taxon>
        <taxon>Enterobacteriaceae</taxon>
        <taxon>Klebsiella/Raoultella group</taxon>
        <taxon>Raoultella</taxon>
    </lineage>
</organism>
<feature type="transmembrane region" description="Helical" evidence="6">
    <location>
        <begin position="115"/>
        <end position="137"/>
    </location>
</feature>
<dbReference type="Gene3D" id="3.30.70.270">
    <property type="match status" value="1"/>
</dbReference>
<dbReference type="InterPro" id="IPR000160">
    <property type="entry name" value="GGDEF_dom"/>
</dbReference>
<dbReference type="Pfam" id="PF17158">
    <property type="entry name" value="MASE4"/>
    <property type="match status" value="1"/>
</dbReference>
<accession>A0ABZ2E2Z4</accession>
<dbReference type="PANTHER" id="PTHR45138:SF9">
    <property type="entry name" value="DIGUANYLATE CYCLASE DGCM-RELATED"/>
    <property type="match status" value="1"/>
</dbReference>
<reference evidence="8 9" key="1">
    <citation type="submission" date="2024-02" db="EMBL/GenBank/DDBJ databases">
        <title>Tn5403 promotes plasmid rearrangements and degradation of the Klebsiella pneumoniae carbapenemase (KPC) transposon Tn4401.</title>
        <authorList>
            <person name="Sheppard A.E."/>
            <person name="Barry K.E."/>
            <person name="Parikh H.I."/>
            <person name="Vegesana K."/>
            <person name="Sebra R."/>
            <person name="George S."/>
            <person name="Sanderson N.D."/>
            <person name="Stoesser N."/>
            <person name="Eyre D.W."/>
            <person name="Crook D.W."/>
            <person name="Walker A.S."/>
            <person name="Mathers A.J."/>
        </authorList>
    </citation>
    <scope>NUCLEOTIDE SEQUENCE [LARGE SCALE GENOMIC DNA]</scope>
    <source>
        <strain evidence="8 9">CAV1921</strain>
    </source>
</reference>
<feature type="transmembrane region" description="Helical" evidence="6">
    <location>
        <begin position="220"/>
        <end position="241"/>
    </location>
</feature>
<feature type="transmembrane region" description="Helical" evidence="6">
    <location>
        <begin position="149"/>
        <end position="171"/>
    </location>
</feature>
<feature type="transmembrane region" description="Helical" evidence="6">
    <location>
        <begin position="43"/>
        <end position="62"/>
    </location>
</feature>
<keyword evidence="6" id="KW-0812">Transmembrane</keyword>
<gene>
    <name evidence="8" type="ORF">LM286_11840</name>
</gene>
<sequence>MLINRKRLVLRVFIYLSICALMMGAIHLFSASAINRIPAFNPLLFPVLTILLLILHITIACFMVMKYWCDRKRLYLIAIACAFAGSSSLMFGTLSSYPGWFLCDSGLYANANDALIFYTFRNMMMVLFITATILYAFRHSEKLTRKAHVLILTFCIGFTIIVITLSWLYSSHHSLLTAALIDNDTLIHSELWRNIVGCLLAIGWLITLVLLIFITQLRNIFWFSGSFFCSAYIFTLLFLLLANGSSENAWYHARFFEVLSTLFMFFILLYDVFSLYRESEDKYVNSYQNSIRDSLTRLYNRSHFYDTLTALLPTVSVRQPLSVVVCDLDFFKRINDNYGHIQGDRVIQFAANVLQQNIRTQDTVARIGGEEFALLLVNTGQQEALTIAERIRLAINEQQDDLPERMTISAGVFTTTDGTLSAEEYVKRADAAMYHAKNSGRNQVVVWQE</sequence>
<dbReference type="InterPro" id="IPR043128">
    <property type="entry name" value="Rev_trsase/Diguanyl_cyclase"/>
</dbReference>
<feature type="transmembrane region" description="Helical" evidence="6">
    <location>
        <begin position="74"/>
        <end position="95"/>
    </location>
</feature>
<proteinExistence type="predicted"/>
<evidence type="ECO:0000256" key="4">
    <source>
        <dbReference type="ARBA" id="ARBA00023134"/>
    </source>
</evidence>
<comment type="pathway">
    <text evidence="2">Purine metabolism; 3',5'-cyclic di-GMP biosynthesis.</text>
</comment>
<evidence type="ECO:0000256" key="1">
    <source>
        <dbReference type="ARBA" id="ARBA00001946"/>
    </source>
</evidence>
<dbReference type="PROSITE" id="PS50887">
    <property type="entry name" value="GGDEF"/>
    <property type="match status" value="1"/>
</dbReference>
<dbReference type="SUPFAM" id="SSF55073">
    <property type="entry name" value="Nucleotide cyclase"/>
    <property type="match status" value="1"/>
</dbReference>
<name>A0ABZ2E2Z4_RAOOR</name>
<comment type="catalytic activity">
    <reaction evidence="5">
        <text>2 GTP = 3',3'-c-di-GMP + 2 diphosphate</text>
        <dbReference type="Rhea" id="RHEA:24898"/>
        <dbReference type="ChEBI" id="CHEBI:33019"/>
        <dbReference type="ChEBI" id="CHEBI:37565"/>
        <dbReference type="ChEBI" id="CHEBI:58805"/>
        <dbReference type="EC" id="2.7.7.65"/>
    </reaction>
</comment>
<dbReference type="Pfam" id="PF00990">
    <property type="entry name" value="GGDEF"/>
    <property type="match status" value="1"/>
</dbReference>
<feature type="transmembrane region" description="Helical" evidence="6">
    <location>
        <begin position="12"/>
        <end position="31"/>
    </location>
</feature>
<feature type="transmembrane region" description="Helical" evidence="6">
    <location>
        <begin position="253"/>
        <end position="273"/>
    </location>
</feature>
<protein>
    <recommendedName>
        <fullName evidence="3">diguanylate cyclase</fullName>
        <ecNumber evidence="3">2.7.7.65</ecNumber>
    </recommendedName>
</protein>
<dbReference type="CDD" id="cd01949">
    <property type="entry name" value="GGDEF"/>
    <property type="match status" value="1"/>
</dbReference>
<evidence type="ECO:0000313" key="8">
    <source>
        <dbReference type="EMBL" id="WWC13947.1"/>
    </source>
</evidence>
<evidence type="ECO:0000313" key="9">
    <source>
        <dbReference type="Proteomes" id="UP001350972"/>
    </source>
</evidence>
<keyword evidence="4" id="KW-0547">Nucleotide-binding</keyword>
<comment type="cofactor">
    <cofactor evidence="1">
        <name>Mg(2+)</name>
        <dbReference type="ChEBI" id="CHEBI:18420"/>
    </cofactor>
</comment>
<dbReference type="RefSeq" id="WP_338482236.1">
    <property type="nucleotide sequence ID" value="NZ_CP145156.1"/>
</dbReference>
<feature type="transmembrane region" description="Helical" evidence="6">
    <location>
        <begin position="191"/>
        <end position="213"/>
    </location>
</feature>
<keyword evidence="6" id="KW-1133">Transmembrane helix</keyword>
<dbReference type="PANTHER" id="PTHR45138">
    <property type="entry name" value="REGULATORY COMPONENTS OF SENSORY TRANSDUCTION SYSTEM"/>
    <property type="match status" value="1"/>
</dbReference>